<keyword evidence="2" id="KW-0732">Signal</keyword>
<feature type="signal peptide" evidence="2">
    <location>
        <begin position="1"/>
        <end position="26"/>
    </location>
</feature>
<evidence type="ECO:0000313" key="4">
    <source>
        <dbReference type="Proteomes" id="UP000182409"/>
    </source>
</evidence>
<name>A0A1H4PYF1_9BACT</name>
<feature type="region of interest" description="Disordered" evidence="1">
    <location>
        <begin position="31"/>
        <end position="55"/>
    </location>
</feature>
<dbReference type="AlphaFoldDB" id="A0A1H4PYF1"/>
<evidence type="ECO:0000313" key="3">
    <source>
        <dbReference type="EMBL" id="SEC12288.1"/>
    </source>
</evidence>
<evidence type="ECO:0000256" key="2">
    <source>
        <dbReference type="SAM" id="SignalP"/>
    </source>
</evidence>
<dbReference type="EMBL" id="FNSD01000001">
    <property type="protein sequence ID" value="SEC12288.1"/>
    <property type="molecule type" value="Genomic_DNA"/>
</dbReference>
<dbReference type="RefSeq" id="WP_170835036.1">
    <property type="nucleotide sequence ID" value="NZ_FNSD01000001.1"/>
</dbReference>
<protein>
    <submittedName>
        <fullName evidence="3">Uncharacterized protein</fullName>
    </submittedName>
</protein>
<dbReference type="Proteomes" id="UP000182409">
    <property type="component" value="Unassembled WGS sequence"/>
</dbReference>
<reference evidence="3 4" key="1">
    <citation type="submission" date="2016-10" db="EMBL/GenBank/DDBJ databases">
        <authorList>
            <person name="de Groot N.N."/>
        </authorList>
    </citation>
    <scope>NUCLEOTIDE SEQUENCE [LARGE SCALE GENOMIC DNA]</scope>
    <source>
        <strain evidence="3 4">AB35.6</strain>
    </source>
</reference>
<accession>A0A1H4PYF1</accession>
<proteinExistence type="predicted"/>
<sequence>MNLLKWMLATALVLDAALMMTGTVSAASSSPEQTVGYTVDGNSTSTPYNLTPSAR</sequence>
<organism evidence="3 4">
    <name type="scientific">Terriglobus roseus</name>
    <dbReference type="NCBI Taxonomy" id="392734"/>
    <lineage>
        <taxon>Bacteria</taxon>
        <taxon>Pseudomonadati</taxon>
        <taxon>Acidobacteriota</taxon>
        <taxon>Terriglobia</taxon>
        <taxon>Terriglobales</taxon>
        <taxon>Acidobacteriaceae</taxon>
        <taxon>Terriglobus</taxon>
    </lineage>
</organism>
<feature type="chain" id="PRO_5010332762" evidence="2">
    <location>
        <begin position="27"/>
        <end position="55"/>
    </location>
</feature>
<gene>
    <name evidence="3" type="ORF">SAMN05443244_2710</name>
</gene>
<evidence type="ECO:0000256" key="1">
    <source>
        <dbReference type="SAM" id="MobiDB-lite"/>
    </source>
</evidence>